<dbReference type="OrthoDB" id="2420041at2759"/>
<dbReference type="EMBL" id="BLAL01000083">
    <property type="protein sequence ID" value="GES84711.1"/>
    <property type="molecule type" value="Genomic_DNA"/>
</dbReference>
<name>A0A8H3QMC2_9GLOM</name>
<dbReference type="AlphaFoldDB" id="A0A8H3QMC2"/>
<accession>A0A8H3QMC2</accession>
<evidence type="ECO:0000313" key="3">
    <source>
        <dbReference type="Proteomes" id="UP000615446"/>
    </source>
</evidence>
<dbReference type="Proteomes" id="UP000615446">
    <property type="component" value="Unassembled WGS sequence"/>
</dbReference>
<comment type="caution">
    <text evidence="2">The sequence shown here is derived from an EMBL/GenBank/DDBJ whole genome shotgun (WGS) entry which is preliminary data.</text>
</comment>
<feature type="compositionally biased region" description="Basic and acidic residues" evidence="1">
    <location>
        <begin position="1"/>
        <end position="11"/>
    </location>
</feature>
<feature type="compositionally biased region" description="Polar residues" evidence="1">
    <location>
        <begin position="12"/>
        <end position="21"/>
    </location>
</feature>
<reference evidence="2" key="1">
    <citation type="submission" date="2019-10" db="EMBL/GenBank/DDBJ databases">
        <title>Conservation and host-specific expression of non-tandemly repeated heterogenous ribosome RNA gene in arbuscular mycorrhizal fungi.</title>
        <authorList>
            <person name="Maeda T."/>
            <person name="Kobayashi Y."/>
            <person name="Nakagawa T."/>
            <person name="Ezawa T."/>
            <person name="Yamaguchi K."/>
            <person name="Bino T."/>
            <person name="Nishimoto Y."/>
            <person name="Shigenobu S."/>
            <person name="Kawaguchi M."/>
        </authorList>
    </citation>
    <scope>NUCLEOTIDE SEQUENCE</scope>
    <source>
        <strain evidence="2">HR1</strain>
    </source>
</reference>
<evidence type="ECO:0000313" key="2">
    <source>
        <dbReference type="EMBL" id="GES84711.1"/>
    </source>
</evidence>
<feature type="region of interest" description="Disordered" evidence="1">
    <location>
        <begin position="1"/>
        <end position="25"/>
    </location>
</feature>
<organism evidence="2 3">
    <name type="scientific">Rhizophagus clarus</name>
    <dbReference type="NCBI Taxonomy" id="94130"/>
    <lineage>
        <taxon>Eukaryota</taxon>
        <taxon>Fungi</taxon>
        <taxon>Fungi incertae sedis</taxon>
        <taxon>Mucoromycota</taxon>
        <taxon>Glomeromycotina</taxon>
        <taxon>Glomeromycetes</taxon>
        <taxon>Glomerales</taxon>
        <taxon>Glomeraceae</taxon>
        <taxon>Rhizophagus</taxon>
    </lineage>
</organism>
<sequence>MSLKKSSKDANDSQQVYANNRSNDRTRKYDNELQYYDFMLPENASHWSYVDQLNIIYNTEYSERIAEEDNDIEDEELNVIINSMEIAGWVKI</sequence>
<gene>
    <name evidence="2" type="ORF">RCL2_001181400</name>
</gene>
<proteinExistence type="predicted"/>
<protein>
    <submittedName>
        <fullName evidence="2">Uncharacterized protein</fullName>
    </submittedName>
</protein>
<evidence type="ECO:0000256" key="1">
    <source>
        <dbReference type="SAM" id="MobiDB-lite"/>
    </source>
</evidence>